<evidence type="ECO:0008006" key="3">
    <source>
        <dbReference type="Google" id="ProtNLM"/>
    </source>
</evidence>
<dbReference type="Proteomes" id="UP000366872">
    <property type="component" value="Unassembled WGS sequence"/>
</dbReference>
<name>A0A6C2U7D9_PONDE</name>
<accession>A0A6C2U7D9</accession>
<organism evidence="1 2">
    <name type="scientific">Pontiella desulfatans</name>
    <dbReference type="NCBI Taxonomy" id="2750659"/>
    <lineage>
        <taxon>Bacteria</taxon>
        <taxon>Pseudomonadati</taxon>
        <taxon>Kiritimatiellota</taxon>
        <taxon>Kiritimatiellia</taxon>
        <taxon>Kiritimatiellales</taxon>
        <taxon>Pontiellaceae</taxon>
        <taxon>Pontiella</taxon>
    </lineage>
</organism>
<dbReference type="AlphaFoldDB" id="A0A6C2U7D9"/>
<sequence length="226" mass="26175">MTFIFFAITSVHAFQPGNTVIKECPQCKAELQQDTTLSGNTFGAKFWTDGKREAPMLPDRPRIVKCPKCSTFVWIYDAKKLGQIESRRRNEGKAENSWSNSVSTLELTEKEFLKYAESKSLSKDKELYVRQNAWWMVNDAVRRNGEPITLSSEQKANMVSLLDVLNTEDPDQRITKAELYRELGRFEDCISMLNHQFKQPNYTKVAEFIQQLAEQKNTQVKEIKFD</sequence>
<gene>
    <name evidence="1" type="ORF">PDESU_03898</name>
</gene>
<protein>
    <recommendedName>
        <fullName evidence="3">DUF2225 domain-containing protein</fullName>
    </recommendedName>
</protein>
<proteinExistence type="predicted"/>
<evidence type="ECO:0000313" key="1">
    <source>
        <dbReference type="EMBL" id="VGO15316.1"/>
    </source>
</evidence>
<evidence type="ECO:0000313" key="2">
    <source>
        <dbReference type="Proteomes" id="UP000366872"/>
    </source>
</evidence>
<dbReference type="EMBL" id="CAAHFG010000002">
    <property type="protein sequence ID" value="VGO15316.1"/>
    <property type="molecule type" value="Genomic_DNA"/>
</dbReference>
<reference evidence="1 2" key="1">
    <citation type="submission" date="2019-04" db="EMBL/GenBank/DDBJ databases">
        <authorList>
            <person name="Van Vliet M D."/>
        </authorList>
    </citation>
    <scope>NUCLEOTIDE SEQUENCE [LARGE SCALE GENOMIC DNA]</scope>
    <source>
        <strain evidence="1 2">F1</strain>
    </source>
</reference>
<keyword evidence="2" id="KW-1185">Reference proteome</keyword>